<evidence type="ECO:0000313" key="3">
    <source>
        <dbReference type="Proteomes" id="UP000050424"/>
    </source>
</evidence>
<feature type="transmembrane region" description="Helical" evidence="1">
    <location>
        <begin position="125"/>
        <end position="146"/>
    </location>
</feature>
<name>A0A0P7BF67_9HYPO</name>
<evidence type="ECO:0000313" key="2">
    <source>
        <dbReference type="EMBL" id="KPM45234.1"/>
    </source>
</evidence>
<dbReference type="EMBL" id="LKCW01000010">
    <property type="protein sequence ID" value="KPM45234.1"/>
    <property type="molecule type" value="Genomic_DNA"/>
</dbReference>
<organism evidence="2 3">
    <name type="scientific">Neonectria ditissima</name>
    <dbReference type="NCBI Taxonomy" id="78410"/>
    <lineage>
        <taxon>Eukaryota</taxon>
        <taxon>Fungi</taxon>
        <taxon>Dikarya</taxon>
        <taxon>Ascomycota</taxon>
        <taxon>Pezizomycotina</taxon>
        <taxon>Sordariomycetes</taxon>
        <taxon>Hypocreomycetidae</taxon>
        <taxon>Hypocreales</taxon>
        <taxon>Nectriaceae</taxon>
        <taxon>Neonectria</taxon>
    </lineage>
</organism>
<gene>
    <name evidence="2" type="ORF">AK830_g1345</name>
</gene>
<reference evidence="2 3" key="1">
    <citation type="submission" date="2015-09" db="EMBL/GenBank/DDBJ databases">
        <title>Draft genome of a European isolate of the apple canker pathogen Neonectria ditissima.</title>
        <authorList>
            <person name="Gomez-Cortecero A."/>
            <person name="Harrison R.J."/>
            <person name="Armitage A.D."/>
        </authorList>
    </citation>
    <scope>NUCLEOTIDE SEQUENCE [LARGE SCALE GENOMIC DNA]</scope>
    <source>
        <strain evidence="2 3">R09/05</strain>
    </source>
</reference>
<dbReference type="InterPro" id="IPR036259">
    <property type="entry name" value="MFS_trans_sf"/>
</dbReference>
<keyword evidence="1" id="KW-1133">Transmembrane helix</keyword>
<proteinExistence type="predicted"/>
<keyword evidence="1" id="KW-0812">Transmembrane</keyword>
<dbReference type="Proteomes" id="UP000050424">
    <property type="component" value="Unassembled WGS sequence"/>
</dbReference>
<dbReference type="OrthoDB" id="196103at2759"/>
<dbReference type="SUPFAM" id="SSF103473">
    <property type="entry name" value="MFS general substrate transporter"/>
    <property type="match status" value="1"/>
</dbReference>
<evidence type="ECO:0000256" key="1">
    <source>
        <dbReference type="SAM" id="Phobius"/>
    </source>
</evidence>
<comment type="caution">
    <text evidence="2">The sequence shown here is derived from an EMBL/GenBank/DDBJ whole genome shotgun (WGS) entry which is preliminary data.</text>
</comment>
<keyword evidence="1" id="KW-0472">Membrane</keyword>
<dbReference type="AlphaFoldDB" id="A0A0P7BF67"/>
<keyword evidence="3" id="KW-1185">Reference proteome</keyword>
<accession>A0A0P7BF67</accession>
<feature type="transmembrane region" description="Helical" evidence="1">
    <location>
        <begin position="158"/>
        <end position="178"/>
    </location>
</feature>
<sequence length="207" mass="23302">MTAVDPHKDHARALPCFDHFFGHQLCNGKCPGDIDVEQSAEWINWKALGHFVAALLCLPHKVQRSDQSRVLIDIPKGLKDELRSMWKLLCRKEILLLLPMMFQSVFSEAFLSTHNATYLTVRARALASLVASVCVIVSNFTLGFVLDWRKSTPNTHAVGVFVVIYAFEMMLYIYAMIISKEYEGRNTKLPSGYGPTLLSRTAPLSLT</sequence>
<protein>
    <submittedName>
        <fullName evidence="2">Uncharacterized protein</fullName>
    </submittedName>
</protein>